<dbReference type="EMBL" id="WNKU01000005">
    <property type="protein sequence ID" value="MTV48705.1"/>
    <property type="molecule type" value="Genomic_DNA"/>
</dbReference>
<dbReference type="Proteomes" id="UP000430670">
    <property type="component" value="Unassembled WGS sequence"/>
</dbReference>
<evidence type="ECO:0000313" key="2">
    <source>
        <dbReference type="EMBL" id="MTV48705.1"/>
    </source>
</evidence>
<reference evidence="2 3" key="1">
    <citation type="submission" date="2019-11" db="EMBL/GenBank/DDBJ databases">
        <title>Whole-genome sequence of a the green, strictly anaerobic photosynthetic bacterium Heliobacillus mobilis DSM 6151.</title>
        <authorList>
            <person name="Kyndt J.A."/>
            <person name="Meyer T.E."/>
        </authorList>
    </citation>
    <scope>NUCLEOTIDE SEQUENCE [LARGE SCALE GENOMIC DNA]</scope>
    <source>
        <strain evidence="2 3">DSM 6151</strain>
    </source>
</reference>
<organism evidence="2 3">
    <name type="scientific">Heliobacterium mobile</name>
    <name type="common">Heliobacillus mobilis</name>
    <dbReference type="NCBI Taxonomy" id="28064"/>
    <lineage>
        <taxon>Bacteria</taxon>
        <taxon>Bacillati</taxon>
        <taxon>Bacillota</taxon>
        <taxon>Clostridia</taxon>
        <taxon>Eubacteriales</taxon>
        <taxon>Heliobacteriaceae</taxon>
        <taxon>Heliobacterium</taxon>
    </lineage>
</organism>
<evidence type="ECO:0000313" key="3">
    <source>
        <dbReference type="Proteomes" id="UP000430670"/>
    </source>
</evidence>
<dbReference type="AlphaFoldDB" id="A0A6I3SIU6"/>
<sequence length="244" mass="28709">MLHFIYDGSFDGLLTAIYEAYYRRQVPDDIRPEGWGEENLFAEEVPIETDLEKAEKVFTAIEGKICHEAGHHTAYAFLSEIDGMEQAIYQYVKLGFSMGSKVDAYLTDDRVLKVHRMSFKVRTERHRMLGLLRFRLLQGNIYYAPMEPDHNIVSLIAPHFTERLSDQNWIIHDCKRGVAALYNRQEWILTELESDGAVAEVQAEALYQQLWKDYYQTISIAGRTNRRLQRRCMPVRYWKYLIEK</sequence>
<dbReference type="InterPro" id="IPR023875">
    <property type="entry name" value="DNA_repair_put"/>
</dbReference>
<gene>
    <name evidence="2" type="ORF">GJ688_06895</name>
</gene>
<dbReference type="Pfam" id="PF13566">
    <property type="entry name" value="DUF4130"/>
    <property type="match status" value="1"/>
</dbReference>
<name>A0A6I3SIU6_HELMO</name>
<dbReference type="RefSeq" id="WP_155475797.1">
    <property type="nucleotide sequence ID" value="NZ_WNKU01000005.1"/>
</dbReference>
<keyword evidence="3" id="KW-1185">Reference proteome</keyword>
<feature type="domain" description="DUF4130" evidence="1">
    <location>
        <begin position="84"/>
        <end position="243"/>
    </location>
</feature>
<comment type="caution">
    <text evidence="2">The sequence shown here is derived from an EMBL/GenBank/DDBJ whole genome shotgun (WGS) entry which is preliminary data.</text>
</comment>
<dbReference type="OrthoDB" id="5290748at2"/>
<dbReference type="InterPro" id="IPR025404">
    <property type="entry name" value="DUF4130"/>
</dbReference>
<protein>
    <submittedName>
        <fullName evidence="2">DUF4130 domain-containing protein</fullName>
    </submittedName>
</protein>
<evidence type="ECO:0000259" key="1">
    <source>
        <dbReference type="Pfam" id="PF13566"/>
    </source>
</evidence>
<dbReference type="NCBIfam" id="TIGR03915">
    <property type="entry name" value="SAM_7_link_chp"/>
    <property type="match status" value="1"/>
</dbReference>
<proteinExistence type="predicted"/>
<accession>A0A6I3SIU6</accession>